<proteinExistence type="predicted"/>
<gene>
    <name evidence="1" type="ORF">B7H17_12435</name>
</gene>
<dbReference type="Gene3D" id="3.40.1360.10">
    <property type="match status" value="1"/>
</dbReference>
<dbReference type="Pfam" id="PF13155">
    <property type="entry name" value="Toprim_2"/>
    <property type="match status" value="1"/>
</dbReference>
<evidence type="ECO:0000313" key="1">
    <source>
        <dbReference type="EMBL" id="ORL64398.1"/>
    </source>
</evidence>
<dbReference type="EMBL" id="NBWC01000014">
    <property type="protein sequence ID" value="ORL64398.1"/>
    <property type="molecule type" value="Genomic_DNA"/>
</dbReference>
<dbReference type="Proteomes" id="UP000193675">
    <property type="component" value="Unassembled WGS sequence"/>
</dbReference>
<accession>A0A1X0ZXJ2</accession>
<name>A0A1X0ZXJ2_PSEPU</name>
<dbReference type="RefSeq" id="WP_084856433.1">
    <property type="nucleotide sequence ID" value="NZ_NBWC01000014.1"/>
</dbReference>
<protein>
    <submittedName>
        <fullName evidence="1">Uncharacterized protein</fullName>
    </submittedName>
</protein>
<evidence type="ECO:0000313" key="2">
    <source>
        <dbReference type="Proteomes" id="UP000193675"/>
    </source>
</evidence>
<dbReference type="SUPFAM" id="SSF56731">
    <property type="entry name" value="DNA primase core"/>
    <property type="match status" value="1"/>
</dbReference>
<dbReference type="AlphaFoldDB" id="A0A1X0ZXJ2"/>
<dbReference type="CDD" id="cd01029">
    <property type="entry name" value="TOPRIM_primases"/>
    <property type="match status" value="1"/>
</dbReference>
<sequence>MNARITPEHFDRIYLEDVIPALEQDPELGFLTKDESKDYYNKGVCPGCSKRSLYISKQKPYQLKCNRLNQCGFEEKTRDRYRHLFENLSERFPATRENPNATADAYLQRSRGFDTRRIAGWYSQARRKLADGSFADTVRFDLCDGYWERIIDARAVAANEGDKAGIRYGMTYKGKGWEPVGQTYEKDDMVFIVEGIFHAIALWLAGYKAIAAISCNNFPWEIIEANKGKGVRWVIALDDDQAGHEVIPKYRDRLHKMSETRLVALAGERDWDDVYRDGQLDDVFIRDALYQGQLFCAGSAMKKAYLLYTRRALPFFLVEFGHCLYSASVRSSELQKDLDDMPRKAGEEPTGYLTEFTKHTTISQVANCVPRFEYLERDAISGEQRYFFRFEFPNRRLNCKEPLPPSAITEPRGFAKALLERTPGGMFEGGEKVLGMLKKDWLRDPNVVRTLPFVGYDEATGAYCYPEFGFYKGKEIMVNEHGFLDIKGEGLKTSARSFPMHRGEPFDPSWFDDFHAVFGLNGLASLAWWTGSLFAEQIRGKQQGWTFLELTGAAGAGKSTLLRFLWRLAGRKNEEGIKPSGSGASAIGLLRSLSAVSNLPVVLLESDKETTDAMGRTVIVQYNWDEIKALFDQNAKLRVTGVKTGNSDTDALIFRGAICISQNTMVEGSDAIITRIVYLHMTCDHHTPKLKAVADRLKAMPVEQLSGYLRAVLCQESNWLQRYFEAYPDCEQRFTALGGVSHARIIQTHAQVLAAAKATQALFPTWSDRDIEALAKHLEARALDREQTRTAENKIAAQFWQAYHYLNERIVTIEDADGRRQETQETLNHSSDKSLIAINIQHFQSACRAAGLEAQPTVLLQKALKQSRTHTFLETRKCHSRIEQRSLNCWVFRKGG</sequence>
<dbReference type="OrthoDB" id="5618772at2"/>
<organism evidence="1 2">
    <name type="scientific">Pseudomonas putida</name>
    <name type="common">Arthrobacter siderocapsulatus</name>
    <dbReference type="NCBI Taxonomy" id="303"/>
    <lineage>
        <taxon>Bacteria</taxon>
        <taxon>Pseudomonadati</taxon>
        <taxon>Pseudomonadota</taxon>
        <taxon>Gammaproteobacteria</taxon>
        <taxon>Pseudomonadales</taxon>
        <taxon>Pseudomonadaceae</taxon>
        <taxon>Pseudomonas</taxon>
    </lineage>
</organism>
<comment type="caution">
    <text evidence="1">The sequence shown here is derived from an EMBL/GenBank/DDBJ whole genome shotgun (WGS) entry which is preliminary data.</text>
</comment>
<dbReference type="InterPro" id="IPR034154">
    <property type="entry name" value="TOPRIM_DnaG/twinkle"/>
</dbReference>
<reference evidence="1 2" key="1">
    <citation type="submission" date="2017-04" db="EMBL/GenBank/DDBJ databases">
        <title>Presence of VIM-2 positive Pseudomonas species in chickens and their surrounding environment.</title>
        <authorList>
            <person name="Zhang R."/>
        </authorList>
    </citation>
    <scope>NUCLEOTIDE SEQUENCE [LARGE SCALE GENOMIC DNA]</scope>
    <source>
        <strain evidence="1 2">DZ-C18</strain>
    </source>
</reference>